<evidence type="ECO:0000256" key="5">
    <source>
        <dbReference type="ARBA" id="ARBA00010485"/>
    </source>
</evidence>
<dbReference type="GO" id="GO:0008762">
    <property type="term" value="F:UDP-N-acetylmuramate dehydrogenase activity"/>
    <property type="evidence" value="ECO:0007669"/>
    <property type="project" value="UniProtKB-UniRule"/>
</dbReference>
<feature type="active site" evidence="17">
    <location>
        <position position="186"/>
    </location>
</feature>
<feature type="active site" evidence="17">
    <location>
        <position position="365"/>
    </location>
</feature>
<protein>
    <recommendedName>
        <fullName evidence="17">UDP-N-acetylenolpyruvoylglucosamine reductase</fullName>
        <ecNumber evidence="17">1.3.1.98</ecNumber>
    </recommendedName>
    <alternativeName>
        <fullName evidence="17">UDP-N-acetylmuramate dehydrogenase</fullName>
    </alternativeName>
</protein>
<evidence type="ECO:0000256" key="9">
    <source>
        <dbReference type="ARBA" id="ARBA00022827"/>
    </source>
</evidence>
<dbReference type="Gene3D" id="3.30.43.10">
    <property type="entry name" value="Uridine Diphospho-n-acetylenolpyruvylglucosamine Reductase, domain 2"/>
    <property type="match status" value="1"/>
</dbReference>
<organism evidence="20 21">
    <name type="scientific">Micromonospora inaquosa</name>
    <dbReference type="NCBI Taxonomy" id="2203716"/>
    <lineage>
        <taxon>Bacteria</taxon>
        <taxon>Bacillati</taxon>
        <taxon>Actinomycetota</taxon>
        <taxon>Actinomycetes</taxon>
        <taxon>Micromonosporales</taxon>
        <taxon>Micromonosporaceae</taxon>
        <taxon>Micromonospora</taxon>
    </lineage>
</organism>
<evidence type="ECO:0000256" key="14">
    <source>
        <dbReference type="ARBA" id="ARBA00023306"/>
    </source>
</evidence>
<evidence type="ECO:0000256" key="17">
    <source>
        <dbReference type="HAMAP-Rule" id="MF_00037"/>
    </source>
</evidence>
<dbReference type="GO" id="GO:0008360">
    <property type="term" value="P:regulation of cell shape"/>
    <property type="evidence" value="ECO:0007669"/>
    <property type="project" value="UniProtKB-KW"/>
</dbReference>
<evidence type="ECO:0000256" key="18">
    <source>
        <dbReference type="SAM" id="MobiDB-lite"/>
    </source>
</evidence>
<dbReference type="PANTHER" id="PTHR21071">
    <property type="entry name" value="UDP-N-ACETYLENOLPYRUVOYLGLUCOSAMINE REDUCTASE"/>
    <property type="match status" value="1"/>
</dbReference>
<dbReference type="InterPro" id="IPR016166">
    <property type="entry name" value="FAD-bd_PCMH"/>
</dbReference>
<dbReference type="OrthoDB" id="9804753at2"/>
<dbReference type="Proteomes" id="UP000282312">
    <property type="component" value="Unassembled WGS sequence"/>
</dbReference>
<feature type="domain" description="FAD-binding PCMH-type" evidence="19">
    <location>
        <begin position="41"/>
        <end position="208"/>
    </location>
</feature>
<dbReference type="GO" id="GO:0071555">
    <property type="term" value="P:cell wall organization"/>
    <property type="evidence" value="ECO:0007669"/>
    <property type="project" value="UniProtKB-KW"/>
</dbReference>
<comment type="cofactor">
    <cofactor evidence="1 17">
        <name>FAD</name>
        <dbReference type="ChEBI" id="CHEBI:57692"/>
    </cofactor>
</comment>
<dbReference type="InterPro" id="IPR011601">
    <property type="entry name" value="MurB_C"/>
</dbReference>
<keyword evidence="8 17" id="KW-0285">Flavoprotein</keyword>
<dbReference type="AlphaFoldDB" id="A0A3N9WRG4"/>
<accession>A0A3N9WRG4</accession>
<dbReference type="GO" id="GO:0005829">
    <property type="term" value="C:cytosol"/>
    <property type="evidence" value="ECO:0007669"/>
    <property type="project" value="TreeGrafter"/>
</dbReference>
<comment type="catalytic activity">
    <reaction evidence="16 17">
        <text>UDP-N-acetyl-alpha-D-muramate + NADP(+) = UDP-N-acetyl-3-O-(1-carboxyvinyl)-alpha-D-glucosamine + NADPH + H(+)</text>
        <dbReference type="Rhea" id="RHEA:12248"/>
        <dbReference type="ChEBI" id="CHEBI:15378"/>
        <dbReference type="ChEBI" id="CHEBI:57783"/>
        <dbReference type="ChEBI" id="CHEBI:58349"/>
        <dbReference type="ChEBI" id="CHEBI:68483"/>
        <dbReference type="ChEBI" id="CHEBI:70757"/>
        <dbReference type="EC" id="1.3.1.98"/>
    </reaction>
</comment>
<keyword evidence="6 17" id="KW-0963">Cytoplasm</keyword>
<dbReference type="PROSITE" id="PS51387">
    <property type="entry name" value="FAD_PCMH"/>
    <property type="match status" value="1"/>
</dbReference>
<evidence type="ECO:0000256" key="8">
    <source>
        <dbReference type="ARBA" id="ARBA00022630"/>
    </source>
</evidence>
<proteinExistence type="inferred from homology"/>
<gene>
    <name evidence="17" type="primary">murB</name>
    <name evidence="20" type="ORF">DLJ59_12620</name>
</gene>
<dbReference type="InterPro" id="IPR016167">
    <property type="entry name" value="FAD-bd_PCMH_sub1"/>
</dbReference>
<comment type="similarity">
    <text evidence="5 17">Belongs to the MurB family.</text>
</comment>
<keyword evidence="12 17" id="KW-0573">Peptidoglycan synthesis</keyword>
<dbReference type="NCBIfam" id="NF010478">
    <property type="entry name" value="PRK13903.1"/>
    <property type="match status" value="1"/>
</dbReference>
<dbReference type="PANTHER" id="PTHR21071:SF4">
    <property type="entry name" value="UDP-N-ACETYLENOLPYRUVOYLGLUCOSAMINE REDUCTASE"/>
    <property type="match status" value="1"/>
</dbReference>
<evidence type="ECO:0000259" key="19">
    <source>
        <dbReference type="PROSITE" id="PS51387"/>
    </source>
</evidence>
<dbReference type="HAMAP" id="MF_00037">
    <property type="entry name" value="MurB"/>
    <property type="match status" value="1"/>
</dbReference>
<keyword evidence="15 17" id="KW-0961">Cell wall biogenesis/degradation</keyword>
<keyword evidence="7 17" id="KW-0132">Cell division</keyword>
<evidence type="ECO:0000256" key="13">
    <source>
        <dbReference type="ARBA" id="ARBA00023002"/>
    </source>
</evidence>
<dbReference type="GO" id="GO:0051301">
    <property type="term" value="P:cell division"/>
    <property type="evidence" value="ECO:0007669"/>
    <property type="project" value="UniProtKB-KW"/>
</dbReference>
<evidence type="ECO:0000256" key="10">
    <source>
        <dbReference type="ARBA" id="ARBA00022857"/>
    </source>
</evidence>
<evidence type="ECO:0000256" key="2">
    <source>
        <dbReference type="ARBA" id="ARBA00003921"/>
    </source>
</evidence>
<sequence>MGATANCQPKVKGVPDASAQPTTDADRATPGPLAGYTTLRTGGPAERIVAAGNADEIVRAVQAAAEPVLILAGGSNVVIGDAGFPGTVVLVRSRGLRVIAEDTTSVTVRVDAGEPWDELVATTVANGWAGLECLSGIPGSTGATPIQNVGAYGQEVAETITGVEVYDRIEGTRQVIPAADCGFAYRGSIFKYVDRWVVLSVDFRLTRSPLSGPVRYAELARALGVEVGDQVPLADARAVVLRLRAGKGMVLDANDPDTRSVGSFFTNPVLDRATYEQLLERSTELGDPPAWPGADGLVKVSAAWLIDKAGFTKGHPGEGGVAISSKHTLALTNRSGTAHTADLLTLARTIRDQVHARFGVTLHPEPVLINCTL</sequence>
<dbReference type="InterPro" id="IPR036635">
    <property type="entry name" value="MurB_C_sf"/>
</dbReference>
<dbReference type="GO" id="GO:0071949">
    <property type="term" value="F:FAD binding"/>
    <property type="evidence" value="ECO:0007669"/>
    <property type="project" value="InterPro"/>
</dbReference>
<keyword evidence="9 17" id="KW-0274">FAD</keyword>
<dbReference type="Pfam" id="PF01565">
    <property type="entry name" value="FAD_binding_4"/>
    <property type="match status" value="1"/>
</dbReference>
<dbReference type="InterPro" id="IPR003170">
    <property type="entry name" value="MurB"/>
</dbReference>
<evidence type="ECO:0000256" key="12">
    <source>
        <dbReference type="ARBA" id="ARBA00022984"/>
    </source>
</evidence>
<evidence type="ECO:0000256" key="6">
    <source>
        <dbReference type="ARBA" id="ARBA00022490"/>
    </source>
</evidence>
<feature type="active site" description="Proton donor" evidence="17">
    <location>
        <position position="263"/>
    </location>
</feature>
<dbReference type="EC" id="1.3.1.98" evidence="17"/>
<keyword evidence="21" id="KW-1185">Reference proteome</keyword>
<dbReference type="SUPFAM" id="SSF56176">
    <property type="entry name" value="FAD-binding/transporter-associated domain-like"/>
    <property type="match status" value="1"/>
</dbReference>
<keyword evidence="11 17" id="KW-0133">Cell shape</keyword>
<comment type="caution">
    <text evidence="20">The sequence shown here is derived from an EMBL/GenBank/DDBJ whole genome shotgun (WGS) entry which is preliminary data.</text>
</comment>
<evidence type="ECO:0000256" key="7">
    <source>
        <dbReference type="ARBA" id="ARBA00022618"/>
    </source>
</evidence>
<keyword evidence="14 17" id="KW-0131">Cell cycle</keyword>
<evidence type="ECO:0000256" key="4">
    <source>
        <dbReference type="ARBA" id="ARBA00004752"/>
    </source>
</evidence>
<dbReference type="InterPro" id="IPR016169">
    <property type="entry name" value="FAD-bd_PCMH_sub2"/>
</dbReference>
<dbReference type="UniPathway" id="UPA00219"/>
<dbReference type="InterPro" id="IPR036318">
    <property type="entry name" value="FAD-bd_PCMH-like_sf"/>
</dbReference>
<dbReference type="GO" id="GO:0009252">
    <property type="term" value="P:peptidoglycan biosynthetic process"/>
    <property type="evidence" value="ECO:0007669"/>
    <property type="project" value="UniProtKB-UniRule"/>
</dbReference>
<evidence type="ECO:0000256" key="15">
    <source>
        <dbReference type="ARBA" id="ARBA00023316"/>
    </source>
</evidence>
<dbReference type="InterPro" id="IPR006094">
    <property type="entry name" value="Oxid_FAD_bind_N"/>
</dbReference>
<evidence type="ECO:0000256" key="1">
    <source>
        <dbReference type="ARBA" id="ARBA00001974"/>
    </source>
</evidence>
<keyword evidence="10 17" id="KW-0521">NADP</keyword>
<evidence type="ECO:0000256" key="3">
    <source>
        <dbReference type="ARBA" id="ARBA00004496"/>
    </source>
</evidence>
<dbReference type="EMBL" id="QGSZ01000190">
    <property type="protein sequence ID" value="RQX03515.1"/>
    <property type="molecule type" value="Genomic_DNA"/>
</dbReference>
<dbReference type="Gene3D" id="3.30.465.10">
    <property type="match status" value="1"/>
</dbReference>
<evidence type="ECO:0000313" key="20">
    <source>
        <dbReference type="EMBL" id="RQX03515.1"/>
    </source>
</evidence>
<keyword evidence="13 17" id="KW-0560">Oxidoreductase</keyword>
<dbReference type="Gene3D" id="3.90.78.10">
    <property type="entry name" value="UDP-N-acetylenolpyruvoylglucosamine reductase, C-terminal domain"/>
    <property type="match status" value="1"/>
</dbReference>
<comment type="pathway">
    <text evidence="4 17">Cell wall biogenesis; peptidoglycan biosynthesis.</text>
</comment>
<comment type="function">
    <text evidence="2 17">Cell wall formation.</text>
</comment>
<evidence type="ECO:0000313" key="21">
    <source>
        <dbReference type="Proteomes" id="UP000282312"/>
    </source>
</evidence>
<dbReference type="Pfam" id="PF02873">
    <property type="entry name" value="MurB_C"/>
    <property type="match status" value="1"/>
</dbReference>
<feature type="region of interest" description="Disordered" evidence="18">
    <location>
        <begin position="1"/>
        <end position="39"/>
    </location>
</feature>
<comment type="subcellular location">
    <subcellularLocation>
        <location evidence="3 17">Cytoplasm</location>
    </subcellularLocation>
</comment>
<name>A0A3N9WRG4_9ACTN</name>
<reference evidence="20 21" key="1">
    <citation type="submission" date="2018-05" db="EMBL/GenBank/DDBJ databases">
        <title>Micromonospora from Atacama Desert.</title>
        <authorList>
            <person name="Carro L."/>
            <person name="Goodfellow M."/>
            <person name="Klenk H.-P."/>
        </authorList>
    </citation>
    <scope>NUCLEOTIDE SEQUENCE [LARGE SCALE GENOMIC DNA]</scope>
    <source>
        <strain evidence="20 21">LB39</strain>
    </source>
</reference>
<dbReference type="SUPFAM" id="SSF56194">
    <property type="entry name" value="Uridine diphospho-N-Acetylenolpyruvylglucosamine reductase, MurB, C-terminal domain"/>
    <property type="match status" value="1"/>
</dbReference>
<evidence type="ECO:0000256" key="16">
    <source>
        <dbReference type="ARBA" id="ARBA00048914"/>
    </source>
</evidence>
<evidence type="ECO:0000256" key="11">
    <source>
        <dbReference type="ARBA" id="ARBA00022960"/>
    </source>
</evidence>